<dbReference type="Proteomes" id="UP001175000">
    <property type="component" value="Unassembled WGS sequence"/>
</dbReference>
<evidence type="ECO:0000313" key="2">
    <source>
        <dbReference type="Proteomes" id="UP001175000"/>
    </source>
</evidence>
<dbReference type="GO" id="GO:0005634">
    <property type="term" value="C:nucleus"/>
    <property type="evidence" value="ECO:0007669"/>
    <property type="project" value="TreeGrafter"/>
</dbReference>
<dbReference type="EMBL" id="JAULSU010000006">
    <property type="protein sequence ID" value="KAK0614581.1"/>
    <property type="molecule type" value="Genomic_DNA"/>
</dbReference>
<protein>
    <submittedName>
        <fullName evidence="1">Haloacid dehalogenase</fullName>
    </submittedName>
</protein>
<gene>
    <name evidence="1" type="ORF">B0T14DRAFT_437485</name>
</gene>
<dbReference type="InterPro" id="IPR044924">
    <property type="entry name" value="HAD-SF_hydro_IA_REG-2-like_cap"/>
</dbReference>
<dbReference type="InterPro" id="IPR023214">
    <property type="entry name" value="HAD_sf"/>
</dbReference>
<keyword evidence="2" id="KW-1185">Reference proteome</keyword>
<dbReference type="Pfam" id="PF00702">
    <property type="entry name" value="Hydrolase"/>
    <property type="match status" value="1"/>
</dbReference>
<dbReference type="Gene3D" id="3.40.50.1000">
    <property type="entry name" value="HAD superfamily/HAD-like"/>
    <property type="match status" value="1"/>
</dbReference>
<dbReference type="PANTHER" id="PTHR46191">
    <property type="match status" value="1"/>
</dbReference>
<organism evidence="1 2">
    <name type="scientific">Immersiella caudata</name>
    <dbReference type="NCBI Taxonomy" id="314043"/>
    <lineage>
        <taxon>Eukaryota</taxon>
        <taxon>Fungi</taxon>
        <taxon>Dikarya</taxon>
        <taxon>Ascomycota</taxon>
        <taxon>Pezizomycotina</taxon>
        <taxon>Sordariomycetes</taxon>
        <taxon>Sordariomycetidae</taxon>
        <taxon>Sordariales</taxon>
        <taxon>Lasiosphaeriaceae</taxon>
        <taxon>Immersiella</taxon>
    </lineage>
</organism>
<proteinExistence type="predicted"/>
<dbReference type="InterPro" id="IPR051828">
    <property type="entry name" value="HAD-like_hydrolase_domain"/>
</dbReference>
<evidence type="ECO:0000313" key="1">
    <source>
        <dbReference type="EMBL" id="KAK0614581.1"/>
    </source>
</evidence>
<reference evidence="1" key="1">
    <citation type="submission" date="2023-06" db="EMBL/GenBank/DDBJ databases">
        <title>Genome-scale phylogeny and comparative genomics of the fungal order Sordariales.</title>
        <authorList>
            <consortium name="Lawrence Berkeley National Laboratory"/>
            <person name="Hensen N."/>
            <person name="Bonometti L."/>
            <person name="Westerberg I."/>
            <person name="Brannstrom I.O."/>
            <person name="Guillou S."/>
            <person name="Cros-Aarteil S."/>
            <person name="Calhoun S."/>
            <person name="Haridas S."/>
            <person name="Kuo A."/>
            <person name="Mondo S."/>
            <person name="Pangilinan J."/>
            <person name="Riley R."/>
            <person name="Labutti K."/>
            <person name="Andreopoulos B."/>
            <person name="Lipzen A."/>
            <person name="Chen C."/>
            <person name="Yanf M."/>
            <person name="Daum C."/>
            <person name="Ng V."/>
            <person name="Clum A."/>
            <person name="Steindorff A."/>
            <person name="Ohm R."/>
            <person name="Martin F."/>
            <person name="Silar P."/>
            <person name="Natvig D."/>
            <person name="Lalanne C."/>
            <person name="Gautier V."/>
            <person name="Ament-Velasquez S.L."/>
            <person name="Kruys A."/>
            <person name="Hutchinson M.I."/>
            <person name="Powell A.J."/>
            <person name="Barry K."/>
            <person name="Miller A.N."/>
            <person name="Grigoriev I.V."/>
            <person name="Debuchy R."/>
            <person name="Gladieux P."/>
            <person name="Thoren M.H."/>
            <person name="Johannesson H."/>
        </authorList>
    </citation>
    <scope>NUCLEOTIDE SEQUENCE</scope>
    <source>
        <strain evidence="1">CBS 606.72</strain>
    </source>
</reference>
<dbReference type="InterPro" id="IPR036412">
    <property type="entry name" value="HAD-like_sf"/>
</dbReference>
<sequence length="309" mass="33503">MPRRNLLLCFDAFGTLFSPKPSVAEQYTAIAHQCGLTGFTTSQVQSSLGKAISNQLRIHPNYGKASGMGAEKWWTNVINDTFLPLTNTTSLPASLAPSLLRRFESSEGYAIADPDLPSILSQLKNRPHSPFNSIIIGVITNSDDRVPGILSSLGFNVSPLRFGSPPPADAPNTKEYQIDFHCMSYDVGVGKPSKHIFASAELMAEGVLSSHLKEKPNGESKETTPWLKVCVGDEFEKDVVGSTNAGWNSVLVGPSEEAGDLKELGLMRELDDVMGSSVDEVFTQSNDVGSRLVSVRADTIGAFLRWLNR</sequence>
<dbReference type="PANTHER" id="PTHR46191:SF2">
    <property type="entry name" value="HALOACID DEHALOGENASE-LIKE HYDROLASE DOMAIN-CONTAINING PROTEIN 3"/>
    <property type="match status" value="1"/>
</dbReference>
<dbReference type="Gene3D" id="1.10.150.720">
    <property type="entry name" value="Haloacid dehalogenase-like hydrolase"/>
    <property type="match status" value="1"/>
</dbReference>
<accession>A0AA39WFT0</accession>
<comment type="caution">
    <text evidence="1">The sequence shown here is derived from an EMBL/GenBank/DDBJ whole genome shotgun (WGS) entry which is preliminary data.</text>
</comment>
<dbReference type="SUPFAM" id="SSF56784">
    <property type="entry name" value="HAD-like"/>
    <property type="match status" value="1"/>
</dbReference>
<dbReference type="AlphaFoldDB" id="A0AA39WFT0"/>
<name>A0AA39WFT0_9PEZI</name>